<gene>
    <name evidence="1" type="ORF">Slati_3384000</name>
</gene>
<dbReference type="EMBL" id="JACGWN010000012">
    <property type="protein sequence ID" value="KAL0415521.1"/>
    <property type="molecule type" value="Genomic_DNA"/>
</dbReference>
<organism evidence="1">
    <name type="scientific">Sesamum latifolium</name>
    <dbReference type="NCBI Taxonomy" id="2727402"/>
    <lineage>
        <taxon>Eukaryota</taxon>
        <taxon>Viridiplantae</taxon>
        <taxon>Streptophyta</taxon>
        <taxon>Embryophyta</taxon>
        <taxon>Tracheophyta</taxon>
        <taxon>Spermatophyta</taxon>
        <taxon>Magnoliopsida</taxon>
        <taxon>eudicotyledons</taxon>
        <taxon>Gunneridae</taxon>
        <taxon>Pentapetalae</taxon>
        <taxon>asterids</taxon>
        <taxon>lamiids</taxon>
        <taxon>Lamiales</taxon>
        <taxon>Pedaliaceae</taxon>
        <taxon>Sesamum</taxon>
    </lineage>
</organism>
<comment type="caution">
    <text evidence="1">The sequence shown here is derived from an EMBL/GenBank/DDBJ whole genome shotgun (WGS) entry which is preliminary data.</text>
</comment>
<dbReference type="PANTHER" id="PTHR33116:SF86">
    <property type="entry name" value="REVERSE TRANSCRIPTASE DOMAIN-CONTAINING PROTEIN"/>
    <property type="match status" value="1"/>
</dbReference>
<accession>A0AAW2UDS7</accession>
<sequence length="234" mass="26789">MIADFFWSYGGDTKIHWISWDRICRRKDIGGLGLRRLKEFNLALLAKQAWRVVVTPDSMVHKVFGQKYFPSSSFFDAGRSSTPSFTWRSLLATRDILAAGLRWKVGDGRDIPIWGQPWLPRPGTFQLVARPAALSTHTRVADLISDTREWISHLIKAEFHPLDADCILGIALPDTATRDALVWHYEKHGKLSVRSAYEVARTLKMEAGGLENRNRCYTSGTQRPNQRFYYLHGR</sequence>
<reference evidence="1" key="2">
    <citation type="journal article" date="2024" name="Plant">
        <title>Genomic evolution and insights into agronomic trait innovations of Sesamum species.</title>
        <authorList>
            <person name="Miao H."/>
            <person name="Wang L."/>
            <person name="Qu L."/>
            <person name="Liu H."/>
            <person name="Sun Y."/>
            <person name="Le M."/>
            <person name="Wang Q."/>
            <person name="Wei S."/>
            <person name="Zheng Y."/>
            <person name="Lin W."/>
            <person name="Duan Y."/>
            <person name="Cao H."/>
            <person name="Xiong S."/>
            <person name="Wang X."/>
            <person name="Wei L."/>
            <person name="Li C."/>
            <person name="Ma Q."/>
            <person name="Ju M."/>
            <person name="Zhao R."/>
            <person name="Li G."/>
            <person name="Mu C."/>
            <person name="Tian Q."/>
            <person name="Mei H."/>
            <person name="Zhang T."/>
            <person name="Gao T."/>
            <person name="Zhang H."/>
        </authorList>
    </citation>
    <scope>NUCLEOTIDE SEQUENCE</scope>
    <source>
        <strain evidence="1">KEN1</strain>
    </source>
</reference>
<evidence type="ECO:0000313" key="1">
    <source>
        <dbReference type="EMBL" id="KAL0415521.1"/>
    </source>
</evidence>
<dbReference type="AlphaFoldDB" id="A0AAW2UDS7"/>
<protein>
    <submittedName>
        <fullName evidence="1">Mitochondrial protein</fullName>
    </submittedName>
</protein>
<dbReference type="PANTHER" id="PTHR33116">
    <property type="entry name" value="REVERSE TRANSCRIPTASE ZINC-BINDING DOMAIN-CONTAINING PROTEIN-RELATED-RELATED"/>
    <property type="match status" value="1"/>
</dbReference>
<name>A0AAW2UDS7_9LAMI</name>
<reference evidence="1" key="1">
    <citation type="submission" date="2020-06" db="EMBL/GenBank/DDBJ databases">
        <authorList>
            <person name="Li T."/>
            <person name="Hu X."/>
            <person name="Zhang T."/>
            <person name="Song X."/>
            <person name="Zhang H."/>
            <person name="Dai N."/>
            <person name="Sheng W."/>
            <person name="Hou X."/>
            <person name="Wei L."/>
        </authorList>
    </citation>
    <scope>NUCLEOTIDE SEQUENCE</scope>
    <source>
        <strain evidence="1">KEN1</strain>
        <tissue evidence="1">Leaf</tissue>
    </source>
</reference>
<proteinExistence type="predicted"/>